<dbReference type="InterPro" id="IPR002347">
    <property type="entry name" value="SDR_fam"/>
</dbReference>
<dbReference type="InterPro" id="IPR052184">
    <property type="entry name" value="SDR_enzymes"/>
</dbReference>
<evidence type="ECO:0000313" key="2">
    <source>
        <dbReference type="Proteomes" id="UP000605846"/>
    </source>
</evidence>
<proteinExistence type="predicted"/>
<dbReference type="PANTHER" id="PTHR45458:SF3">
    <property type="entry name" value="CHAIN DEHYDROGENASE (ATSC), PUTATIVE-RELATED"/>
    <property type="match status" value="1"/>
</dbReference>
<dbReference type="PRINTS" id="PR00081">
    <property type="entry name" value="GDHRDH"/>
</dbReference>
<protein>
    <submittedName>
        <fullName evidence="1">Uncharacterized protein</fullName>
    </submittedName>
</protein>
<dbReference type="OrthoDB" id="9876299at2759"/>
<keyword evidence="2" id="KW-1185">Reference proteome</keyword>
<sequence>MSLVVLVTGAARGLGLEFVRQLSEAGYVVVAAVRSPEGSAELQKLANNKKIHTLYFDIVETESVEAAMEQARKIAPGGIDILINTTWIFDPRSVNVGTSMSGAVETTMAFRELLHKANTRKVINVSSSLGCTAPFKNTGDNSKGYCATKAGENLLTSFLASTLQVDEFTVITINPGWVQNAMGTEITPLKPAESVSCMLKVISNVTVEDSGAFFDYTGDKLLW</sequence>
<dbReference type="GO" id="GO:0016616">
    <property type="term" value="F:oxidoreductase activity, acting on the CH-OH group of donors, NAD or NADP as acceptor"/>
    <property type="evidence" value="ECO:0007669"/>
    <property type="project" value="TreeGrafter"/>
</dbReference>
<dbReference type="Pfam" id="PF00106">
    <property type="entry name" value="adh_short"/>
    <property type="match status" value="1"/>
</dbReference>
<dbReference type="Proteomes" id="UP000605846">
    <property type="component" value="Unassembled WGS sequence"/>
</dbReference>
<accession>A0A8H7BN77</accession>
<dbReference type="InterPro" id="IPR036291">
    <property type="entry name" value="NAD(P)-bd_dom_sf"/>
</dbReference>
<organism evidence="1 2">
    <name type="scientific">Apophysomyces ossiformis</name>
    <dbReference type="NCBI Taxonomy" id="679940"/>
    <lineage>
        <taxon>Eukaryota</taxon>
        <taxon>Fungi</taxon>
        <taxon>Fungi incertae sedis</taxon>
        <taxon>Mucoromycota</taxon>
        <taxon>Mucoromycotina</taxon>
        <taxon>Mucoromycetes</taxon>
        <taxon>Mucorales</taxon>
        <taxon>Mucorineae</taxon>
        <taxon>Mucoraceae</taxon>
        <taxon>Apophysomyces</taxon>
    </lineage>
</organism>
<dbReference type="PANTHER" id="PTHR45458">
    <property type="entry name" value="SHORT-CHAIN DEHYDROGENASE/REDUCTASE SDR"/>
    <property type="match status" value="1"/>
</dbReference>
<dbReference type="SUPFAM" id="SSF51735">
    <property type="entry name" value="NAD(P)-binding Rossmann-fold domains"/>
    <property type="match status" value="1"/>
</dbReference>
<dbReference type="EMBL" id="JABAYA010000108">
    <property type="protein sequence ID" value="KAF7724904.1"/>
    <property type="molecule type" value="Genomic_DNA"/>
</dbReference>
<evidence type="ECO:0000313" key="1">
    <source>
        <dbReference type="EMBL" id="KAF7724904.1"/>
    </source>
</evidence>
<name>A0A8H7BN77_9FUNG</name>
<gene>
    <name evidence="1" type="ORF">EC973_000563</name>
</gene>
<comment type="caution">
    <text evidence="1">The sequence shown here is derived from an EMBL/GenBank/DDBJ whole genome shotgun (WGS) entry which is preliminary data.</text>
</comment>
<reference evidence="1" key="1">
    <citation type="submission" date="2020-01" db="EMBL/GenBank/DDBJ databases">
        <title>Genome Sequencing of Three Apophysomyces-Like Fungal Strains Confirms a Novel Fungal Genus in the Mucoromycota with divergent Burkholderia-like Endosymbiotic Bacteria.</title>
        <authorList>
            <person name="Stajich J.E."/>
            <person name="Macias A.M."/>
            <person name="Carter-House D."/>
            <person name="Lovett B."/>
            <person name="Kasson L.R."/>
            <person name="Berry K."/>
            <person name="Grigoriev I."/>
            <person name="Chang Y."/>
            <person name="Spatafora J."/>
            <person name="Kasson M.T."/>
        </authorList>
    </citation>
    <scope>NUCLEOTIDE SEQUENCE</scope>
    <source>
        <strain evidence="1">NRRL A-21654</strain>
    </source>
</reference>
<dbReference type="Gene3D" id="3.40.50.720">
    <property type="entry name" value="NAD(P)-binding Rossmann-like Domain"/>
    <property type="match status" value="1"/>
</dbReference>
<dbReference type="AlphaFoldDB" id="A0A8H7BN77"/>